<dbReference type="AlphaFoldDB" id="A0ABD0NIY0"/>
<proteinExistence type="predicted"/>
<evidence type="ECO:0000313" key="2">
    <source>
        <dbReference type="Proteomes" id="UP001529510"/>
    </source>
</evidence>
<dbReference type="EMBL" id="JAMKFB020000022">
    <property type="protein sequence ID" value="KAL0161171.1"/>
    <property type="molecule type" value="Genomic_DNA"/>
</dbReference>
<accession>A0ABD0NIY0</accession>
<evidence type="ECO:0000313" key="1">
    <source>
        <dbReference type="EMBL" id="KAL0161171.1"/>
    </source>
</evidence>
<feature type="non-terminal residue" evidence="1">
    <location>
        <position position="49"/>
    </location>
</feature>
<gene>
    <name evidence="1" type="ORF">M9458_044896</name>
</gene>
<reference evidence="1 2" key="1">
    <citation type="submission" date="2024-05" db="EMBL/GenBank/DDBJ databases">
        <title>Genome sequencing and assembly of Indian major carp, Cirrhinus mrigala (Hamilton, 1822).</title>
        <authorList>
            <person name="Mohindra V."/>
            <person name="Chowdhury L.M."/>
            <person name="Lal K."/>
            <person name="Jena J.K."/>
        </authorList>
    </citation>
    <scope>NUCLEOTIDE SEQUENCE [LARGE SCALE GENOMIC DNA]</scope>
    <source>
        <strain evidence="1">CM1030</strain>
        <tissue evidence="1">Blood</tissue>
    </source>
</reference>
<feature type="non-terminal residue" evidence="1">
    <location>
        <position position="1"/>
    </location>
</feature>
<protein>
    <submittedName>
        <fullName evidence="1">Uncharacterized protein</fullName>
    </submittedName>
</protein>
<comment type="caution">
    <text evidence="1">The sequence shown here is derived from an EMBL/GenBank/DDBJ whole genome shotgun (WGS) entry which is preliminary data.</text>
</comment>
<sequence>VPERDEMKRKSKEGESVTLDPGVVQNLNCEIIWYFSDITGVESKICTDD</sequence>
<name>A0ABD0NIY0_CIRMR</name>
<keyword evidence="2" id="KW-1185">Reference proteome</keyword>
<organism evidence="1 2">
    <name type="scientific">Cirrhinus mrigala</name>
    <name type="common">Mrigala</name>
    <dbReference type="NCBI Taxonomy" id="683832"/>
    <lineage>
        <taxon>Eukaryota</taxon>
        <taxon>Metazoa</taxon>
        <taxon>Chordata</taxon>
        <taxon>Craniata</taxon>
        <taxon>Vertebrata</taxon>
        <taxon>Euteleostomi</taxon>
        <taxon>Actinopterygii</taxon>
        <taxon>Neopterygii</taxon>
        <taxon>Teleostei</taxon>
        <taxon>Ostariophysi</taxon>
        <taxon>Cypriniformes</taxon>
        <taxon>Cyprinidae</taxon>
        <taxon>Labeoninae</taxon>
        <taxon>Labeonini</taxon>
        <taxon>Cirrhinus</taxon>
    </lineage>
</organism>
<dbReference type="Proteomes" id="UP001529510">
    <property type="component" value="Unassembled WGS sequence"/>
</dbReference>